<dbReference type="PANTHER" id="PTHR12589:SF7">
    <property type="entry name" value="6-PYRUVOYL TETRAHYDROBIOPTERIN SYNTHASE"/>
    <property type="match status" value="1"/>
</dbReference>
<comment type="caution">
    <text evidence="6">The sequence shown here is derived from an EMBL/GenBank/DDBJ whole genome shotgun (WGS) entry which is preliminary data.</text>
</comment>
<feature type="binding site" evidence="5">
    <location>
        <position position="16"/>
    </location>
    <ligand>
        <name>Zn(2+)</name>
        <dbReference type="ChEBI" id="CHEBI:29105"/>
    </ligand>
</feature>
<gene>
    <name evidence="6" type="ORF">AKJ64_02155</name>
</gene>
<dbReference type="EMBL" id="LHXN01000029">
    <property type="protein sequence ID" value="KXA92801.1"/>
    <property type="molecule type" value="Genomic_DNA"/>
</dbReference>
<proteinExistence type="predicted"/>
<accession>A0A133UF14</accession>
<evidence type="ECO:0000256" key="5">
    <source>
        <dbReference type="PIRSR" id="PIRSR006113-2"/>
    </source>
</evidence>
<evidence type="ECO:0000313" key="7">
    <source>
        <dbReference type="Proteomes" id="UP000070373"/>
    </source>
</evidence>
<dbReference type="Proteomes" id="UP000070373">
    <property type="component" value="Unassembled WGS sequence"/>
</dbReference>
<sequence>MQLKVGIEGLSFDSAHYTKGVTKKCLNLHGHTYTVDVEVEGEVSEEMDMVMDFGEIKELAEKVLEKWDHKFLVSGDEADRIETEGPFNFEPKIMEGEPTTENIATEIAGEIFDELELPVEVKLYEGKKNYAVSKCSGK</sequence>
<feature type="binding site" evidence="5">
    <location>
        <position position="29"/>
    </location>
    <ligand>
        <name>Zn(2+)</name>
        <dbReference type="ChEBI" id="CHEBI:29105"/>
    </ligand>
</feature>
<keyword evidence="7" id="KW-1185">Reference proteome</keyword>
<reference evidence="6 7" key="1">
    <citation type="journal article" date="2016" name="Sci. Rep.">
        <title>Metabolic traits of an uncultured archaeal lineage -MSBL1- from brine pools of the Red Sea.</title>
        <authorList>
            <person name="Mwirichia R."/>
            <person name="Alam I."/>
            <person name="Rashid M."/>
            <person name="Vinu M."/>
            <person name="Ba-Alawi W."/>
            <person name="Anthony Kamau A."/>
            <person name="Kamanda Ngugi D."/>
            <person name="Goker M."/>
            <person name="Klenk H.P."/>
            <person name="Bajic V."/>
            <person name="Stingl U."/>
        </authorList>
    </citation>
    <scope>NUCLEOTIDE SEQUENCE [LARGE SCALE GENOMIC DNA]</scope>
    <source>
        <strain evidence="6">SCGC-AAA259E17</strain>
    </source>
</reference>
<dbReference type="NCBIfam" id="TIGR03367">
    <property type="entry name" value="queuosine_QueD"/>
    <property type="match status" value="1"/>
</dbReference>
<organism evidence="6 7">
    <name type="scientific">candidate division MSBL1 archaeon SCGC-AAA259E17</name>
    <dbReference type="NCBI Taxonomy" id="1698263"/>
    <lineage>
        <taxon>Archaea</taxon>
        <taxon>Methanobacteriati</taxon>
        <taxon>Methanobacteriota</taxon>
        <taxon>candidate division MSBL1</taxon>
    </lineage>
</organism>
<keyword evidence="1 5" id="KW-0479">Metal-binding</keyword>
<protein>
    <recommendedName>
        <fullName evidence="8">6-pyruvoyl tetrahydropterin synthase</fullName>
    </recommendedName>
</protein>
<feature type="active site" description="Proton acceptor" evidence="4">
    <location>
        <position position="25"/>
    </location>
</feature>
<keyword evidence="2 5" id="KW-0862">Zinc</keyword>
<dbReference type="PANTHER" id="PTHR12589">
    <property type="entry name" value="PYRUVOYL TETRAHYDROBIOPTERIN SYNTHASE"/>
    <property type="match status" value="1"/>
</dbReference>
<dbReference type="Pfam" id="PF01242">
    <property type="entry name" value="PTPS"/>
    <property type="match status" value="1"/>
</dbReference>
<dbReference type="AlphaFoldDB" id="A0A133UF14"/>
<name>A0A133UF14_9EURY</name>
<evidence type="ECO:0008006" key="8">
    <source>
        <dbReference type="Google" id="ProtNLM"/>
    </source>
</evidence>
<dbReference type="GO" id="GO:0046872">
    <property type="term" value="F:metal ion binding"/>
    <property type="evidence" value="ECO:0007669"/>
    <property type="project" value="UniProtKB-KW"/>
</dbReference>
<evidence type="ECO:0000313" key="6">
    <source>
        <dbReference type="EMBL" id="KXA92801.1"/>
    </source>
</evidence>
<comment type="cofactor">
    <cofactor evidence="5">
        <name>Zn(2+)</name>
        <dbReference type="ChEBI" id="CHEBI:29105"/>
    </cofactor>
    <text evidence="5">Binds 1 zinc ion per subunit.</text>
</comment>
<dbReference type="GO" id="GO:0016829">
    <property type="term" value="F:lyase activity"/>
    <property type="evidence" value="ECO:0007669"/>
    <property type="project" value="UniProtKB-KW"/>
</dbReference>
<dbReference type="PIRSF" id="PIRSF006113">
    <property type="entry name" value="PTP_synth"/>
    <property type="match status" value="1"/>
</dbReference>
<feature type="binding site" evidence="5">
    <location>
        <position position="31"/>
    </location>
    <ligand>
        <name>Zn(2+)</name>
        <dbReference type="ChEBI" id="CHEBI:29105"/>
    </ligand>
</feature>
<evidence type="ECO:0000256" key="3">
    <source>
        <dbReference type="ARBA" id="ARBA00023239"/>
    </source>
</evidence>
<feature type="active site" description="Charge relay system" evidence="4">
    <location>
        <position position="69"/>
    </location>
</feature>
<dbReference type="InterPro" id="IPR038418">
    <property type="entry name" value="6-PTP_synth/QueD_sf"/>
</dbReference>
<evidence type="ECO:0000256" key="2">
    <source>
        <dbReference type="ARBA" id="ARBA00022833"/>
    </source>
</evidence>
<dbReference type="SUPFAM" id="SSF55620">
    <property type="entry name" value="Tetrahydrobiopterin biosynthesis enzymes-like"/>
    <property type="match status" value="1"/>
</dbReference>
<keyword evidence="3" id="KW-0456">Lyase</keyword>
<dbReference type="InterPro" id="IPR007115">
    <property type="entry name" value="6-PTP_synth/QueD"/>
</dbReference>
<feature type="active site" description="Charge relay system" evidence="4">
    <location>
        <position position="125"/>
    </location>
</feature>
<evidence type="ECO:0000256" key="1">
    <source>
        <dbReference type="ARBA" id="ARBA00022723"/>
    </source>
</evidence>
<dbReference type="Gene3D" id="3.30.479.10">
    <property type="entry name" value="6-pyruvoyl tetrahydropterin synthase/QueD"/>
    <property type="match status" value="1"/>
</dbReference>
<evidence type="ECO:0000256" key="4">
    <source>
        <dbReference type="PIRSR" id="PIRSR006113-1"/>
    </source>
</evidence>